<dbReference type="InterPro" id="IPR047525">
    <property type="entry name" value="TfoX-like"/>
</dbReference>
<dbReference type="AlphaFoldDB" id="A0A1M6VIG9"/>
<accession>A0A1M6VIG9</accession>
<gene>
    <name evidence="2" type="ORF">SAMN02745216_04120</name>
</gene>
<evidence type="ECO:0000259" key="1">
    <source>
        <dbReference type="Pfam" id="PF04994"/>
    </source>
</evidence>
<dbReference type="EMBL" id="FQZU01000034">
    <property type="protein sequence ID" value="SHK81155.1"/>
    <property type="molecule type" value="Genomic_DNA"/>
</dbReference>
<proteinExistence type="predicted"/>
<evidence type="ECO:0000313" key="3">
    <source>
        <dbReference type="Proteomes" id="UP000183994"/>
    </source>
</evidence>
<protein>
    <submittedName>
        <fullName evidence="2">DNA transformation protein</fullName>
    </submittedName>
</protein>
<organism evidence="2 3">
    <name type="scientific">Desulfatibacillum alkenivorans DSM 16219</name>
    <dbReference type="NCBI Taxonomy" id="1121393"/>
    <lineage>
        <taxon>Bacteria</taxon>
        <taxon>Pseudomonadati</taxon>
        <taxon>Thermodesulfobacteriota</taxon>
        <taxon>Desulfobacteria</taxon>
        <taxon>Desulfobacterales</taxon>
        <taxon>Desulfatibacillaceae</taxon>
        <taxon>Desulfatibacillum</taxon>
    </lineage>
</organism>
<dbReference type="Proteomes" id="UP000183994">
    <property type="component" value="Unassembled WGS sequence"/>
</dbReference>
<reference evidence="3" key="1">
    <citation type="submission" date="2016-11" db="EMBL/GenBank/DDBJ databases">
        <authorList>
            <person name="Varghese N."/>
            <person name="Submissions S."/>
        </authorList>
    </citation>
    <scope>NUCLEOTIDE SEQUENCE [LARGE SCALE GENOMIC DNA]</scope>
    <source>
        <strain evidence="3">DSM 16219</strain>
    </source>
</reference>
<keyword evidence="3" id="KW-1185">Reference proteome</keyword>
<evidence type="ECO:0000313" key="2">
    <source>
        <dbReference type="EMBL" id="SHK81155.1"/>
    </source>
</evidence>
<dbReference type="PANTHER" id="PTHR36121">
    <property type="entry name" value="PROTEIN SXY"/>
    <property type="match status" value="1"/>
</dbReference>
<dbReference type="PANTHER" id="PTHR36121:SF1">
    <property type="entry name" value="PROTEIN SXY"/>
    <property type="match status" value="1"/>
</dbReference>
<feature type="domain" description="TfoX C-terminal" evidence="1">
    <location>
        <begin position="1"/>
        <end position="82"/>
    </location>
</feature>
<dbReference type="STRING" id="1121393.SAMN02745216_04120"/>
<dbReference type="RefSeq" id="WP_012609484.1">
    <property type="nucleotide sequence ID" value="NZ_FQZU01000034.1"/>
</dbReference>
<name>A0A1M6VIG9_9BACT</name>
<dbReference type="Gene3D" id="1.10.150.20">
    <property type="entry name" value="5' to 3' exonuclease, C-terminal subdomain"/>
    <property type="match status" value="1"/>
</dbReference>
<dbReference type="Pfam" id="PF04994">
    <property type="entry name" value="TfoX_C"/>
    <property type="match status" value="1"/>
</dbReference>
<dbReference type="InterPro" id="IPR007077">
    <property type="entry name" value="TfoX_C"/>
</dbReference>
<sequence>MSQKVEELQNIGNTIAKRLNHIGVYTEDDLRAIGPVEAHRKIRDAYPGARLPLCYYLFSFEGALQGKRWDGIGDKRKEELKELLG</sequence>